<evidence type="ECO:0008006" key="4">
    <source>
        <dbReference type="Google" id="ProtNLM"/>
    </source>
</evidence>
<keyword evidence="1" id="KW-0472">Membrane</keyword>
<keyword evidence="1" id="KW-1133">Transmembrane helix</keyword>
<dbReference type="NCBIfam" id="NF033493">
    <property type="entry name" value="MetS_like_NSS"/>
    <property type="match status" value="1"/>
</dbReference>
<reference evidence="2 3" key="1">
    <citation type="submission" date="2020-08" db="EMBL/GenBank/DDBJ databases">
        <title>Sequencing the genomes of 1000 actinobacteria strains.</title>
        <authorList>
            <person name="Klenk H.-P."/>
        </authorList>
    </citation>
    <scope>NUCLEOTIDE SEQUENCE [LARGE SCALE GENOMIC DNA]</scope>
    <source>
        <strain evidence="2 3">DSM 23694</strain>
    </source>
</reference>
<protein>
    <recommendedName>
        <fullName evidence="4">Methionine/alanine import family NSS transporter small subunit</fullName>
    </recommendedName>
</protein>
<gene>
    <name evidence="2" type="ORF">BKA12_000059</name>
</gene>
<evidence type="ECO:0000313" key="2">
    <source>
        <dbReference type="EMBL" id="MBB5596979.1"/>
    </source>
</evidence>
<dbReference type="InterPro" id="IPR031596">
    <property type="entry name" value="MaAIMP_sms"/>
</dbReference>
<name>A0A7W8Y8N8_9MICC</name>
<proteinExistence type="predicted"/>
<accession>A0A7W8Y8N8</accession>
<evidence type="ECO:0000256" key="1">
    <source>
        <dbReference type="SAM" id="Phobius"/>
    </source>
</evidence>
<comment type="caution">
    <text evidence="2">The sequence shown here is derived from an EMBL/GenBank/DDBJ whole genome shotgun (WGS) entry which is preliminary data.</text>
</comment>
<keyword evidence="1" id="KW-0812">Transmembrane</keyword>
<dbReference type="Pfam" id="PF16951">
    <property type="entry name" value="MaAIMP_sms"/>
    <property type="match status" value="1"/>
</dbReference>
<dbReference type="EMBL" id="JACHBL010000001">
    <property type="protein sequence ID" value="MBB5596979.1"/>
    <property type="molecule type" value="Genomic_DNA"/>
</dbReference>
<dbReference type="AlphaFoldDB" id="A0A7W8Y8N8"/>
<dbReference type="Proteomes" id="UP000523863">
    <property type="component" value="Unassembled WGS sequence"/>
</dbReference>
<organism evidence="2 3">
    <name type="scientific">Neomicrococcus lactis</name>
    <dbReference type="NCBI Taxonomy" id="732241"/>
    <lineage>
        <taxon>Bacteria</taxon>
        <taxon>Bacillati</taxon>
        <taxon>Actinomycetota</taxon>
        <taxon>Actinomycetes</taxon>
        <taxon>Micrococcales</taxon>
        <taxon>Micrococcaceae</taxon>
        <taxon>Neomicrococcus</taxon>
    </lineage>
</organism>
<sequence>MTSTAIIMLIVAILTVWGGLALSMLNLSRHPEDEEVDVLPTTHAPEL</sequence>
<keyword evidence="3" id="KW-1185">Reference proteome</keyword>
<feature type="transmembrane region" description="Helical" evidence="1">
    <location>
        <begin position="6"/>
        <end position="25"/>
    </location>
</feature>
<evidence type="ECO:0000313" key="3">
    <source>
        <dbReference type="Proteomes" id="UP000523863"/>
    </source>
</evidence>
<dbReference type="RefSeq" id="WP_183639775.1">
    <property type="nucleotide sequence ID" value="NZ_JACHBL010000001.1"/>
</dbReference>